<dbReference type="InterPro" id="IPR026363">
    <property type="entry name" value="CxxC-x17-CxxC_dom"/>
</dbReference>
<sequence length="102" mass="11431">MLKDKNLNCKDCGNQFDFTASEQEFYAEKGFTNEPGRCPKCRAAKKAQGRNNTRNTRSNKAVRRQMYSATCSKCGVTAAVPFQPSGDKPVYCKECFNFPKGN</sequence>
<reference evidence="3 4" key="1">
    <citation type="submission" date="2019-10" db="EMBL/GenBank/DDBJ databases">
        <title>Alkaliphilus serpentinus sp. nov. and Alkaliphilus pronyensis sp. nov., two novel anaerobic alkaliphilic species isolated from the serpentinized-hosted hydrothermal field of the Prony Bay (New Caledonia).</title>
        <authorList>
            <person name="Postec A."/>
        </authorList>
    </citation>
    <scope>NUCLEOTIDE SEQUENCE [LARGE SCALE GENOMIC DNA]</scope>
    <source>
        <strain evidence="3 4">LacV</strain>
    </source>
</reference>
<evidence type="ECO:0000259" key="1">
    <source>
        <dbReference type="Pfam" id="PF13451"/>
    </source>
</evidence>
<dbReference type="AlphaFoldDB" id="A0A6I0FBI1"/>
<dbReference type="RefSeq" id="WP_151860524.1">
    <property type="nucleotide sequence ID" value="NZ_WBZC01000014.1"/>
</dbReference>
<dbReference type="Pfam" id="PF23477">
    <property type="entry name" value="zf_Tbcl_2"/>
    <property type="match status" value="1"/>
</dbReference>
<feature type="domain" description="CxxC-x17-CxxC" evidence="2">
    <location>
        <begin position="64"/>
        <end position="97"/>
    </location>
</feature>
<keyword evidence="4" id="KW-1185">Reference proteome</keyword>
<comment type="caution">
    <text evidence="3">The sequence shown here is derived from an EMBL/GenBank/DDBJ whole genome shotgun (WGS) entry which is preliminary data.</text>
</comment>
<accession>A0A6I0FBI1</accession>
<protein>
    <submittedName>
        <fullName evidence="3">Zinc-binding protein</fullName>
    </submittedName>
</protein>
<dbReference type="NCBIfam" id="TIGR04272">
    <property type="entry name" value="cxxc_cxxc_Mbark"/>
    <property type="match status" value="1"/>
</dbReference>
<gene>
    <name evidence="3" type="ORF">F8154_05100</name>
</gene>
<organism evidence="3 4">
    <name type="scientific">Alkaliphilus pronyensis</name>
    <dbReference type="NCBI Taxonomy" id="1482732"/>
    <lineage>
        <taxon>Bacteria</taxon>
        <taxon>Bacillati</taxon>
        <taxon>Bacillota</taxon>
        <taxon>Clostridia</taxon>
        <taxon>Peptostreptococcales</taxon>
        <taxon>Natronincolaceae</taxon>
        <taxon>Alkaliphilus</taxon>
    </lineage>
</organism>
<feature type="domain" description="Probable zinc-binding" evidence="1">
    <location>
        <begin position="3"/>
        <end position="48"/>
    </location>
</feature>
<proteinExistence type="predicted"/>
<dbReference type="OrthoDB" id="5505402at2"/>
<dbReference type="Proteomes" id="UP000432715">
    <property type="component" value="Unassembled WGS sequence"/>
</dbReference>
<dbReference type="EMBL" id="WBZC01000014">
    <property type="protein sequence ID" value="KAB3535896.1"/>
    <property type="molecule type" value="Genomic_DNA"/>
</dbReference>
<dbReference type="Pfam" id="PF13451">
    <property type="entry name" value="zf_Tbcl"/>
    <property type="match status" value="1"/>
</dbReference>
<dbReference type="Gene3D" id="3.90.10.10">
    <property type="entry name" value="Cytochrome C3"/>
    <property type="match status" value="1"/>
</dbReference>
<dbReference type="InterPro" id="IPR025306">
    <property type="entry name" value="Zn-bnd_dom_prob"/>
</dbReference>
<name>A0A6I0FBI1_9FIRM</name>
<evidence type="ECO:0000313" key="4">
    <source>
        <dbReference type="Proteomes" id="UP000432715"/>
    </source>
</evidence>
<evidence type="ECO:0000259" key="2">
    <source>
        <dbReference type="Pfam" id="PF23477"/>
    </source>
</evidence>
<evidence type="ECO:0000313" key="3">
    <source>
        <dbReference type="EMBL" id="KAB3535896.1"/>
    </source>
</evidence>